<organism evidence="3 4">
    <name type="scientific">Sulfobacillus acidophilus</name>
    <dbReference type="NCBI Taxonomy" id="53633"/>
    <lineage>
        <taxon>Bacteria</taxon>
        <taxon>Bacillati</taxon>
        <taxon>Bacillota</taxon>
        <taxon>Clostridia</taxon>
        <taxon>Eubacteriales</taxon>
        <taxon>Clostridiales Family XVII. Incertae Sedis</taxon>
        <taxon>Sulfobacillus</taxon>
    </lineage>
</organism>
<keyword evidence="1" id="KW-0472">Membrane</keyword>
<evidence type="ECO:0000256" key="1">
    <source>
        <dbReference type="SAM" id="Phobius"/>
    </source>
</evidence>
<protein>
    <recommendedName>
        <fullName evidence="2">DUF58 domain-containing protein</fullName>
    </recommendedName>
</protein>
<feature type="domain" description="DUF58" evidence="2">
    <location>
        <begin position="211"/>
        <end position="372"/>
    </location>
</feature>
<dbReference type="PANTHER" id="PTHR34351">
    <property type="entry name" value="SLR1927 PROTEIN-RELATED"/>
    <property type="match status" value="1"/>
</dbReference>
<dbReference type="Proteomes" id="UP000241848">
    <property type="component" value="Unassembled WGS sequence"/>
</dbReference>
<evidence type="ECO:0000259" key="2">
    <source>
        <dbReference type="Pfam" id="PF01882"/>
    </source>
</evidence>
<comment type="caution">
    <text evidence="3">The sequence shown here is derived from an EMBL/GenBank/DDBJ whole genome shotgun (WGS) entry which is preliminary data.</text>
</comment>
<sequence>MIWKAWREETIPVLGLILSITGLVTNRPAILILGLFFWGLAILSSYLARRSLALIAVKMHVVEPQAEIGQSVQAEMIVENPLPWPILDMQWKVDLPQAVHPEGPGTTLVVPGGSRQTLTGTLWVRGRQRVRIQYHLTGETRGRWNIGPGSLIFRDPLSWNELIREDSSLYYFTVWPRRYPLPSGFWSRNPTSGSLHGRPWDPPDPIQVLAIRPYQPGDSVRHVAAHASARMARLMVKQLEPLVDRTIEVLLHPKTTDQHWHGVDRDLLEDSISLAASVVEVAVRSGLTTGLSSTGSIAGHVRGFTLPAQKRADAADLLTALAWTQPSGTMDEDLPLVLARLDRRLVRGATLVIVSPYWPAILTEYLSAKAQRGLEVIFLTLGDTTPAVPHWIRHVWHFQKGEWVRA</sequence>
<evidence type="ECO:0000313" key="4">
    <source>
        <dbReference type="Proteomes" id="UP000241848"/>
    </source>
</evidence>
<reference evidence="3 4" key="1">
    <citation type="journal article" date="2014" name="BMC Genomics">
        <title>Comparison of environmental and isolate Sulfobacillus genomes reveals diverse carbon, sulfur, nitrogen, and hydrogen metabolisms.</title>
        <authorList>
            <person name="Justice N.B."/>
            <person name="Norman A."/>
            <person name="Brown C.T."/>
            <person name="Singh A."/>
            <person name="Thomas B.C."/>
            <person name="Banfield J.F."/>
        </authorList>
    </citation>
    <scope>NUCLEOTIDE SEQUENCE [LARGE SCALE GENOMIC DNA]</scope>
    <source>
        <strain evidence="3">AMDSBA3</strain>
    </source>
</reference>
<feature type="transmembrane region" description="Helical" evidence="1">
    <location>
        <begin position="29"/>
        <end position="48"/>
    </location>
</feature>
<keyword evidence="1" id="KW-0812">Transmembrane</keyword>
<accession>A0A2T2WMP3</accession>
<dbReference type="Pfam" id="PF01882">
    <property type="entry name" value="DUF58"/>
    <property type="match status" value="1"/>
</dbReference>
<dbReference type="EMBL" id="PXYV01000005">
    <property type="protein sequence ID" value="PSR23515.1"/>
    <property type="molecule type" value="Genomic_DNA"/>
</dbReference>
<proteinExistence type="predicted"/>
<dbReference type="AlphaFoldDB" id="A0A2T2WMP3"/>
<gene>
    <name evidence="3" type="ORF">C7B45_02965</name>
</gene>
<keyword evidence="1" id="KW-1133">Transmembrane helix</keyword>
<name>A0A2T2WMP3_9FIRM</name>
<dbReference type="InterPro" id="IPR002881">
    <property type="entry name" value="DUF58"/>
</dbReference>
<evidence type="ECO:0000313" key="3">
    <source>
        <dbReference type="EMBL" id="PSR23515.1"/>
    </source>
</evidence>